<feature type="region of interest" description="Disordered" evidence="1">
    <location>
        <begin position="366"/>
        <end position="408"/>
    </location>
</feature>
<accession>A0ABR8Q9A9</accession>
<comment type="caution">
    <text evidence="2">The sequence shown here is derived from an EMBL/GenBank/DDBJ whole genome shotgun (WGS) entry which is preliminary data.</text>
</comment>
<name>A0ABR8Q9A9_9CELL</name>
<evidence type="ECO:0000313" key="2">
    <source>
        <dbReference type="EMBL" id="MBD7917000.1"/>
    </source>
</evidence>
<protein>
    <submittedName>
        <fullName evidence="2">Glycosyltransferase family 2 protein</fullName>
    </submittedName>
</protein>
<feature type="compositionally biased region" description="Low complexity" evidence="1">
    <location>
        <begin position="517"/>
        <end position="543"/>
    </location>
</feature>
<keyword evidence="3" id="KW-1185">Reference proteome</keyword>
<reference evidence="2 3" key="1">
    <citation type="submission" date="2020-08" db="EMBL/GenBank/DDBJ databases">
        <title>A Genomic Blueprint of the Chicken Gut Microbiome.</title>
        <authorList>
            <person name="Gilroy R."/>
            <person name="Ravi A."/>
            <person name="Getino M."/>
            <person name="Pursley I."/>
            <person name="Horton D.L."/>
            <person name="Alikhan N.-F."/>
            <person name="Baker D."/>
            <person name="Gharbi K."/>
            <person name="Hall N."/>
            <person name="Watson M."/>
            <person name="Adriaenssens E.M."/>
            <person name="Foster-Nyarko E."/>
            <person name="Jarju S."/>
            <person name="Secka A."/>
            <person name="Antonio M."/>
            <person name="Oren A."/>
            <person name="Chaudhuri R."/>
            <person name="La Ragione R.M."/>
            <person name="Hildebrand F."/>
            <person name="Pallen M.J."/>
        </authorList>
    </citation>
    <scope>NUCLEOTIDE SEQUENCE [LARGE SCALE GENOMIC DNA]</scope>
    <source>
        <strain evidence="2 3">Sa3CUA2</strain>
    </source>
</reference>
<dbReference type="PANTHER" id="PTHR43685:SF2">
    <property type="entry name" value="GLYCOSYLTRANSFERASE 2-LIKE DOMAIN-CONTAINING PROTEIN"/>
    <property type="match status" value="1"/>
</dbReference>
<proteinExistence type="predicted"/>
<organism evidence="2 3">
    <name type="scientific">Cellulomonas avistercoris</name>
    <dbReference type="NCBI Taxonomy" id="2762242"/>
    <lineage>
        <taxon>Bacteria</taxon>
        <taxon>Bacillati</taxon>
        <taxon>Actinomycetota</taxon>
        <taxon>Actinomycetes</taxon>
        <taxon>Micrococcales</taxon>
        <taxon>Cellulomonadaceae</taxon>
        <taxon>Cellulomonas</taxon>
    </lineage>
</organism>
<feature type="compositionally biased region" description="Polar residues" evidence="1">
    <location>
        <begin position="396"/>
        <end position="408"/>
    </location>
</feature>
<evidence type="ECO:0000313" key="3">
    <source>
        <dbReference type="Proteomes" id="UP000604241"/>
    </source>
</evidence>
<dbReference type="Gene3D" id="3.90.550.10">
    <property type="entry name" value="Spore Coat Polysaccharide Biosynthesis Protein SpsA, Chain A"/>
    <property type="match status" value="1"/>
</dbReference>
<dbReference type="PANTHER" id="PTHR43685">
    <property type="entry name" value="GLYCOSYLTRANSFERASE"/>
    <property type="match status" value="1"/>
</dbReference>
<feature type="region of interest" description="Disordered" evidence="1">
    <location>
        <begin position="517"/>
        <end position="593"/>
    </location>
</feature>
<dbReference type="InterPro" id="IPR029044">
    <property type="entry name" value="Nucleotide-diphossugar_trans"/>
</dbReference>
<dbReference type="Pfam" id="PF13641">
    <property type="entry name" value="Glyco_tranf_2_3"/>
    <property type="match status" value="1"/>
</dbReference>
<dbReference type="InterPro" id="IPR050834">
    <property type="entry name" value="Glycosyltransf_2"/>
</dbReference>
<evidence type="ECO:0000256" key="1">
    <source>
        <dbReference type="SAM" id="MobiDB-lite"/>
    </source>
</evidence>
<dbReference type="Proteomes" id="UP000604241">
    <property type="component" value="Unassembled WGS sequence"/>
</dbReference>
<dbReference type="EMBL" id="JACSQV010000001">
    <property type="protein sequence ID" value="MBD7917000.1"/>
    <property type="molecule type" value="Genomic_DNA"/>
</dbReference>
<gene>
    <name evidence="2" type="ORF">H9657_01720</name>
</gene>
<feature type="compositionally biased region" description="Low complexity" evidence="1">
    <location>
        <begin position="572"/>
        <end position="593"/>
    </location>
</feature>
<sequence length="593" mass="61423">MTQVLVAPGGPAAGGPAPAPRRVEAYRTLPGTRLTVLVDARVADEALSRVLRALRGQTRRPAHVVVVADRGADATVRVAHAHGAKVVHPHDDADGTAGALNQALSTLAGAPRRYVMVLDAGTVVGPRFVETALERLDADPGLGAVHGVPSGPAPRGRLARCQSNEHARYARWTASTGTVGVAAGNASVFRYDALLDVARARGSALPGRAGDVYDRGALTEDSELTLALRTRGWRVTAPRGCVRSRELVPSVAELRRRRVRSYVGVLADLRAYGLTRQALSLHAQQLVHTLGALVLWVLLGVTVASAVTGTLRWRPAWLAVAGVLVLERLAAAWRAGVRARRLSLLVVPELVYDLAVRGAYLTGRRHHLTGRNPQRAHPTVGGDRTAPPHAAGAARSTASEPHSSTVCSTQETANCATRAVSRISTAWPQSGASACSATTTDSVSSITAPTVAYAAAQRPEVARASKARRTTTPMTATKSTTAATSCARATTTWGATANATASTTAGAATVARTSVLGTGSRDRAATTARAAPTTRPARTSAATWVRTSCSTARGDGAPGPAHPVRGSVGTKATTSARRPATSSRASSTSSVPV</sequence>
<dbReference type="RefSeq" id="WP_191779678.1">
    <property type="nucleotide sequence ID" value="NZ_JACSQV010000001.1"/>
</dbReference>
<dbReference type="SUPFAM" id="SSF53448">
    <property type="entry name" value="Nucleotide-diphospho-sugar transferases"/>
    <property type="match status" value="1"/>
</dbReference>